<comment type="caution">
    <text evidence="1">The sequence shown here is derived from an EMBL/GenBank/DDBJ whole genome shotgun (WGS) entry which is preliminary data.</text>
</comment>
<organism evidence="1 2">
    <name type="scientific">Massilia rubra</name>
    <dbReference type="NCBI Taxonomy" id="2607910"/>
    <lineage>
        <taxon>Bacteria</taxon>
        <taxon>Pseudomonadati</taxon>
        <taxon>Pseudomonadota</taxon>
        <taxon>Betaproteobacteria</taxon>
        <taxon>Burkholderiales</taxon>
        <taxon>Oxalobacteraceae</taxon>
        <taxon>Telluria group</taxon>
        <taxon>Massilia</taxon>
    </lineage>
</organism>
<dbReference type="Pfam" id="PF15428">
    <property type="entry name" value="Imm26"/>
    <property type="match status" value="1"/>
</dbReference>
<keyword evidence="2" id="KW-1185">Reference proteome</keyword>
<evidence type="ECO:0000313" key="1">
    <source>
        <dbReference type="EMBL" id="NHZ36917.1"/>
    </source>
</evidence>
<protein>
    <submittedName>
        <fullName evidence="1">Uncharacterized protein</fullName>
    </submittedName>
</protein>
<evidence type="ECO:0000313" key="2">
    <source>
        <dbReference type="Proteomes" id="UP000785613"/>
    </source>
</evidence>
<reference evidence="1 2" key="1">
    <citation type="submission" date="2019-09" db="EMBL/GenBank/DDBJ databases">
        <title>Taxonomy of Antarctic Massilia spp.: description of Massilia rubra sp. nov., Massilia aquatica sp. nov., Massilia mucilaginosa sp. nov., Massilia frigida sp. nov. isolated from streams, lakes and regoliths.</title>
        <authorList>
            <person name="Holochova P."/>
            <person name="Sedlacek I."/>
            <person name="Kralova S."/>
            <person name="Maslanova I."/>
            <person name="Busse H.-J."/>
            <person name="Stankova E."/>
            <person name="Vrbovska V."/>
            <person name="Kovarovic V."/>
            <person name="Bartak M."/>
            <person name="Svec P."/>
            <person name="Pantucek R."/>
        </authorList>
    </citation>
    <scope>NUCLEOTIDE SEQUENCE [LARGE SCALE GENOMIC DNA]</scope>
    <source>
        <strain evidence="1 2">CCM 8692</strain>
    </source>
</reference>
<dbReference type="InterPro" id="IPR029278">
    <property type="entry name" value="Imm26"/>
</dbReference>
<accession>A0ABX0LXR4</accession>
<dbReference type="Proteomes" id="UP000785613">
    <property type="component" value="Unassembled WGS sequence"/>
</dbReference>
<dbReference type="EMBL" id="VUYU01000022">
    <property type="protein sequence ID" value="NHZ36917.1"/>
    <property type="molecule type" value="Genomic_DNA"/>
</dbReference>
<proteinExistence type="predicted"/>
<sequence>MKMPTRLKKPNSVAAAAELIQGEVMGWWNAPENPDLTVGDTVLDLTRRFLIDFSREYQEDLSRKPTLQELEYALNLGFKVNLDDEIVSGFEELEVKQVTIKTAKRAKRQKAKPGDIFAYKLDDGRWGFGRIVIKMSIGALAEFFDYTANQPAFDYSKIDTWLVPPITISPYTLFEGQVEGDWRIIGHTPDFTPDERYKDLRFVYGDPVWMAVDIFGKSESVSAAVAQKYPSYSARGDRNVKDDIAAYLAGKPI</sequence>
<gene>
    <name evidence="1" type="ORF">F0185_25450</name>
</gene>
<name>A0ABX0LXR4_9BURK</name>